<feature type="signal peptide" evidence="6">
    <location>
        <begin position="1"/>
        <end position="36"/>
    </location>
</feature>
<evidence type="ECO:0000256" key="3">
    <source>
        <dbReference type="ARBA" id="ARBA00022801"/>
    </source>
</evidence>
<keyword evidence="4" id="KW-0788">Thiol protease</keyword>
<name>A0A916IPH7_9BURK</name>
<keyword evidence="9" id="KW-1185">Reference proteome</keyword>
<comment type="similarity">
    <text evidence="1">Belongs to the peptidase C40 family.</text>
</comment>
<dbReference type="InterPro" id="IPR038765">
    <property type="entry name" value="Papain-like_cys_pep_sf"/>
</dbReference>
<organism evidence="8 9">
    <name type="scientific">Cupriavidus yeoncheonensis</name>
    <dbReference type="NCBI Taxonomy" id="1462994"/>
    <lineage>
        <taxon>Bacteria</taxon>
        <taxon>Pseudomonadati</taxon>
        <taxon>Pseudomonadota</taxon>
        <taxon>Betaproteobacteria</taxon>
        <taxon>Burkholderiales</taxon>
        <taxon>Burkholderiaceae</taxon>
        <taxon>Cupriavidus</taxon>
    </lineage>
</organism>
<dbReference type="RefSeq" id="WP_211945290.1">
    <property type="nucleotide sequence ID" value="NZ_CAJPUY010000001.1"/>
</dbReference>
<evidence type="ECO:0000256" key="5">
    <source>
        <dbReference type="SAM" id="MobiDB-lite"/>
    </source>
</evidence>
<keyword evidence="6" id="KW-0732">Signal</keyword>
<keyword evidence="3" id="KW-0378">Hydrolase</keyword>
<evidence type="ECO:0000256" key="1">
    <source>
        <dbReference type="ARBA" id="ARBA00007074"/>
    </source>
</evidence>
<reference evidence="8" key="1">
    <citation type="submission" date="2021-03" db="EMBL/GenBank/DDBJ databases">
        <authorList>
            <person name="Peeters C."/>
        </authorList>
    </citation>
    <scope>NUCLEOTIDE SEQUENCE</scope>
    <source>
        <strain evidence="8">LMG 31506</strain>
    </source>
</reference>
<evidence type="ECO:0000256" key="4">
    <source>
        <dbReference type="ARBA" id="ARBA00022807"/>
    </source>
</evidence>
<evidence type="ECO:0000313" key="8">
    <source>
        <dbReference type="EMBL" id="CAG2126993.1"/>
    </source>
</evidence>
<dbReference type="PANTHER" id="PTHR47053">
    <property type="entry name" value="MUREIN DD-ENDOPEPTIDASE MEPH-RELATED"/>
    <property type="match status" value="1"/>
</dbReference>
<proteinExistence type="inferred from homology"/>
<gene>
    <name evidence="8" type="ORF">LMG31506_00275</name>
</gene>
<feature type="compositionally biased region" description="Pro residues" evidence="5">
    <location>
        <begin position="192"/>
        <end position="213"/>
    </location>
</feature>
<dbReference type="GO" id="GO:0006508">
    <property type="term" value="P:proteolysis"/>
    <property type="evidence" value="ECO:0007669"/>
    <property type="project" value="UniProtKB-KW"/>
</dbReference>
<comment type="caution">
    <text evidence="8">The sequence shown here is derived from an EMBL/GenBank/DDBJ whole genome shotgun (WGS) entry which is preliminary data.</text>
</comment>
<keyword evidence="2" id="KW-0645">Protease</keyword>
<dbReference type="PROSITE" id="PS51935">
    <property type="entry name" value="NLPC_P60"/>
    <property type="match status" value="1"/>
</dbReference>
<dbReference type="InterPro" id="IPR051202">
    <property type="entry name" value="Peptidase_C40"/>
</dbReference>
<feature type="region of interest" description="Disordered" evidence="5">
    <location>
        <begin position="191"/>
        <end position="232"/>
    </location>
</feature>
<feature type="chain" id="PRO_5037300380" description="NlpC/P60 domain-containing protein" evidence="6">
    <location>
        <begin position="37"/>
        <end position="232"/>
    </location>
</feature>
<feature type="domain" description="NlpC/P60" evidence="7">
    <location>
        <begin position="61"/>
        <end position="185"/>
    </location>
</feature>
<evidence type="ECO:0000256" key="6">
    <source>
        <dbReference type="SAM" id="SignalP"/>
    </source>
</evidence>
<dbReference type="GO" id="GO:0008234">
    <property type="term" value="F:cysteine-type peptidase activity"/>
    <property type="evidence" value="ECO:0007669"/>
    <property type="project" value="UniProtKB-KW"/>
</dbReference>
<evidence type="ECO:0000313" key="9">
    <source>
        <dbReference type="Proteomes" id="UP000672934"/>
    </source>
</evidence>
<evidence type="ECO:0000259" key="7">
    <source>
        <dbReference type="PROSITE" id="PS51935"/>
    </source>
</evidence>
<accession>A0A916IPH7</accession>
<dbReference type="Gene3D" id="3.90.1720.10">
    <property type="entry name" value="endopeptidase domain like (from Nostoc punctiforme)"/>
    <property type="match status" value="1"/>
</dbReference>
<protein>
    <recommendedName>
        <fullName evidence="7">NlpC/P60 domain-containing protein</fullName>
    </recommendedName>
</protein>
<dbReference type="AlphaFoldDB" id="A0A916IPH7"/>
<dbReference type="PANTHER" id="PTHR47053:SF1">
    <property type="entry name" value="MUREIN DD-ENDOPEPTIDASE MEPH-RELATED"/>
    <property type="match status" value="1"/>
</dbReference>
<dbReference type="Pfam" id="PF00877">
    <property type="entry name" value="NLPC_P60"/>
    <property type="match status" value="1"/>
</dbReference>
<sequence length="232" mass="24075">MPSRRSLALCAIRLRLPAVPAAARLPLLCAAALLLAACAGTPTSRHGNLSRTPGKPMNDPSAGLEEISIQAMSLVGTPYRYGGNTPDSGFDCSGLVRYVVARAANVSLPRTTEAMGTRGSALDRSEVASGDLVFFNTTGRANSHVGIYVGQNRFVHAPSSGGTVRLEDMGKSYWASRYNGARRVVAAINQPLPAPTPAPAANPAPAPVPPPAVRPESAPPVDDDPIAAFANQ</sequence>
<dbReference type="Proteomes" id="UP000672934">
    <property type="component" value="Unassembled WGS sequence"/>
</dbReference>
<evidence type="ECO:0000256" key="2">
    <source>
        <dbReference type="ARBA" id="ARBA00022670"/>
    </source>
</evidence>
<dbReference type="SUPFAM" id="SSF54001">
    <property type="entry name" value="Cysteine proteinases"/>
    <property type="match status" value="1"/>
</dbReference>
<dbReference type="InterPro" id="IPR000064">
    <property type="entry name" value="NLP_P60_dom"/>
</dbReference>
<dbReference type="EMBL" id="CAJPUY010000001">
    <property type="protein sequence ID" value="CAG2126993.1"/>
    <property type="molecule type" value="Genomic_DNA"/>
</dbReference>